<dbReference type="PANTHER" id="PTHR42850">
    <property type="entry name" value="METALLOPHOSPHOESTERASE"/>
    <property type="match status" value="1"/>
</dbReference>
<dbReference type="SUPFAM" id="SSF56300">
    <property type="entry name" value="Metallo-dependent phosphatases"/>
    <property type="match status" value="1"/>
</dbReference>
<dbReference type="NCBIfam" id="TIGR04075">
    <property type="entry name" value="bacter_Pnkp"/>
    <property type="match status" value="1"/>
</dbReference>
<dbReference type="RefSeq" id="WP_089897252.1">
    <property type="nucleotide sequence ID" value="NZ_FOJG01000002.1"/>
</dbReference>
<accession>A0A1I0S5R7</accession>
<dbReference type="STRING" id="29529.SAMN04488122_3872"/>
<dbReference type="Gene3D" id="3.40.50.300">
    <property type="entry name" value="P-loop containing nucleotide triphosphate hydrolases"/>
    <property type="match status" value="1"/>
</dbReference>
<dbReference type="InterPro" id="IPR024028">
    <property type="entry name" value="PNKP_bac"/>
</dbReference>
<gene>
    <name evidence="3" type="ORF">SAMN04488122_3872</name>
</gene>
<dbReference type="InterPro" id="IPR041780">
    <property type="entry name" value="MPP_PrpE-like"/>
</dbReference>
<dbReference type="PRINTS" id="PR00114">
    <property type="entry name" value="STPHPHTASE"/>
</dbReference>
<dbReference type="Pfam" id="PF13671">
    <property type="entry name" value="AAA_33"/>
    <property type="match status" value="1"/>
</dbReference>
<evidence type="ECO:0000313" key="4">
    <source>
        <dbReference type="Proteomes" id="UP000199310"/>
    </source>
</evidence>
<dbReference type="AlphaFoldDB" id="A0A1I0S5R7"/>
<dbReference type="InterPro" id="IPR006186">
    <property type="entry name" value="Ser/Thr-sp_prot-phosphatase"/>
</dbReference>
<protein>
    <submittedName>
        <fullName evidence="3">Polynucleotide kinase-phosphatase</fullName>
    </submittedName>
</protein>
<dbReference type="Gene3D" id="3.30.470.30">
    <property type="entry name" value="DNA ligase/mRNA capping enzyme"/>
    <property type="match status" value="1"/>
</dbReference>
<dbReference type="PANTHER" id="PTHR42850:SF7">
    <property type="entry name" value="BIS(5'-NUCLEOSYL)-TETRAPHOSPHATASE PRPE [ASYMMETRICAL]"/>
    <property type="match status" value="1"/>
</dbReference>
<feature type="domain" description="Polynucleotide kinase-phosphatase ligase" evidence="2">
    <location>
        <begin position="485"/>
        <end position="862"/>
    </location>
</feature>
<proteinExistence type="predicted"/>
<keyword evidence="4" id="KW-1185">Reference proteome</keyword>
<dbReference type="Gene3D" id="3.60.21.10">
    <property type="match status" value="1"/>
</dbReference>
<organism evidence="3 4">
    <name type="scientific">Chitinophaga arvensicola</name>
    <dbReference type="NCBI Taxonomy" id="29529"/>
    <lineage>
        <taxon>Bacteria</taxon>
        <taxon>Pseudomonadati</taxon>
        <taxon>Bacteroidota</taxon>
        <taxon>Chitinophagia</taxon>
        <taxon>Chitinophagales</taxon>
        <taxon>Chitinophagaceae</taxon>
        <taxon>Chitinophaga</taxon>
    </lineage>
</organism>
<sequence>MSRRNRKLSHISIPELSLVMLIGPSGAGKSTFARQFFKPTEIISSDVCRGLISDDENNQAVSADAFEVVRFIAAKRLKLGLLTVIDATNVQPESRKEWIKLAREYHVLPVAIVLNMAEKVCQERNTLRADRNFGSHVIPQQIAQLRRGIRYLREEGFRHVFELHSPEDVAQLETITRTPLYNNKKDEHGPFDIIGDVHGCYDELCTLLDTLGYQVDKEKATLISAPVTTNAEGYTRFRKPVFVGDLVDRGPKSPQVLRLVMNMVGNGLALCVPGNHDAKLLRYLNGKNVQLRHGLEQTVAQLAGETPEFLESVKLFLDGLVSHYVLDDGKLVVAHAGLKESMQGRGSGGVREFCMYGETTGETDEFGLPVRYNWALEYKGKAMVVYGHTPVPEATWLNNTIDIDTGCVFGASLTALRYPERALVSVPALEQYAVPARPIGYNAASVLSIQQQYDHVLDIEDFTGRQRLETRYGHPITIREENSIAALEVMSRFAINPKWLIYLPPTMSPAETSQAAGMLEHPAEGLQYFRETGITKVICEEKHMGSRAVVIVCKDESVAVNRFGVEGEGNGVVYTRTGRPFFTEKEMEQVFISRINNALISTGFYDTFETDWVCLDAELMPWSAKAQALLQNQYAAVGTAASQALPVVVDALQQAVKHNVPAEALLEKYTRRLEQAGNYVKAYRQYCWPVNSLDDYKLAPFHIMATEGRTYFDKDHEWHMSAIKNICAGDEQLLLATPYLIVETGNEASEKEAISWWERLTAAGGEGMVIKPFHFVSKDEKGLVQPAVKIRGKEYLRIIYGPEYDAPENLERLRGRKLSGKRSLALREFSLGLEGLERFVNKAPLQLVHQCVFGILALESEPVDPRL</sequence>
<name>A0A1I0S5R7_9BACT</name>
<evidence type="ECO:0000313" key="3">
    <source>
        <dbReference type="EMBL" id="SEW50547.1"/>
    </source>
</evidence>
<dbReference type="Proteomes" id="UP000199310">
    <property type="component" value="Unassembled WGS sequence"/>
</dbReference>
<evidence type="ECO:0000259" key="2">
    <source>
        <dbReference type="Pfam" id="PF16542"/>
    </source>
</evidence>
<dbReference type="OrthoDB" id="9808081at2"/>
<dbReference type="InterPro" id="IPR029052">
    <property type="entry name" value="Metallo-depent_PP-like"/>
</dbReference>
<dbReference type="GO" id="GO:0016301">
    <property type="term" value="F:kinase activity"/>
    <property type="evidence" value="ECO:0007669"/>
    <property type="project" value="UniProtKB-KW"/>
</dbReference>
<dbReference type="EMBL" id="FOJG01000002">
    <property type="protein sequence ID" value="SEW50547.1"/>
    <property type="molecule type" value="Genomic_DNA"/>
</dbReference>
<keyword evidence="3" id="KW-0808">Transferase</keyword>
<keyword evidence="3" id="KW-0418">Kinase</keyword>
<dbReference type="InterPro" id="IPR004843">
    <property type="entry name" value="Calcineurin-like_PHP"/>
</dbReference>
<dbReference type="InterPro" id="IPR027417">
    <property type="entry name" value="P-loop_NTPase"/>
</dbReference>
<dbReference type="Pfam" id="PF16542">
    <property type="entry name" value="PNKP_ligase"/>
    <property type="match status" value="1"/>
</dbReference>
<dbReference type="CDD" id="cd07423">
    <property type="entry name" value="MPP_Prp_like"/>
    <property type="match status" value="1"/>
</dbReference>
<dbReference type="Pfam" id="PF00149">
    <property type="entry name" value="Metallophos"/>
    <property type="match status" value="1"/>
</dbReference>
<evidence type="ECO:0000259" key="1">
    <source>
        <dbReference type="Pfam" id="PF00149"/>
    </source>
</evidence>
<dbReference type="GO" id="GO:0016791">
    <property type="term" value="F:phosphatase activity"/>
    <property type="evidence" value="ECO:0007669"/>
    <property type="project" value="TreeGrafter"/>
</dbReference>
<dbReference type="GO" id="GO:0005737">
    <property type="term" value="C:cytoplasm"/>
    <property type="evidence" value="ECO:0007669"/>
    <property type="project" value="TreeGrafter"/>
</dbReference>
<dbReference type="SUPFAM" id="SSF56091">
    <property type="entry name" value="DNA ligase/mRNA capping enzyme, catalytic domain"/>
    <property type="match status" value="1"/>
</dbReference>
<feature type="domain" description="Calcineurin-like phosphoesterase" evidence="1">
    <location>
        <begin position="190"/>
        <end position="392"/>
    </location>
</feature>
<reference evidence="4" key="1">
    <citation type="submission" date="2016-10" db="EMBL/GenBank/DDBJ databases">
        <authorList>
            <person name="Varghese N."/>
            <person name="Submissions S."/>
        </authorList>
    </citation>
    <scope>NUCLEOTIDE SEQUENCE [LARGE SCALE GENOMIC DNA]</scope>
    <source>
        <strain evidence="4">DSM 3695</strain>
    </source>
</reference>
<dbReference type="SUPFAM" id="SSF52540">
    <property type="entry name" value="P-loop containing nucleoside triphosphate hydrolases"/>
    <property type="match status" value="1"/>
</dbReference>
<dbReference type="InterPro" id="IPR050126">
    <property type="entry name" value="Ap4A_hydrolase"/>
</dbReference>
<dbReference type="InterPro" id="IPR032380">
    <property type="entry name" value="PNKP_ligase_dom"/>
</dbReference>